<keyword evidence="1" id="KW-0732">Signal</keyword>
<protein>
    <submittedName>
        <fullName evidence="2">Uncharacterized protein</fullName>
    </submittedName>
</protein>
<reference evidence="3" key="1">
    <citation type="submission" date="2018-05" db="EMBL/GenBank/DDBJ databases">
        <title>Draft genome sequence of Stemphylium lycopersici strain CIDEFI 213.</title>
        <authorList>
            <person name="Medina R."/>
            <person name="Franco M.E.E."/>
            <person name="Lucentini C.G."/>
            <person name="Saparrat M.C.N."/>
            <person name="Balatti P.A."/>
        </authorList>
    </citation>
    <scope>NUCLEOTIDE SEQUENCE [LARGE SCALE GENOMIC DNA]</scope>
    <source>
        <strain evidence="3">CIDEFI 213</strain>
    </source>
</reference>
<dbReference type="EMBL" id="QGDH01000091">
    <property type="protein sequence ID" value="RAR08058.1"/>
    <property type="molecule type" value="Genomic_DNA"/>
</dbReference>
<sequence>MKSTLLTTFLLLLTATPALSKYCSSGCRDCDYDLGNGQTSSCWIGGCVSKCYCHAKDFGNGDIRQPNTKDKSDCLRICPRGGQKCKGWNDPPSGELAAVID</sequence>
<evidence type="ECO:0000313" key="2">
    <source>
        <dbReference type="EMBL" id="RAR08058.1"/>
    </source>
</evidence>
<feature type="signal peptide" evidence="1">
    <location>
        <begin position="1"/>
        <end position="20"/>
    </location>
</feature>
<proteinExistence type="predicted"/>
<gene>
    <name evidence="2" type="ORF">DDE83_006158</name>
</gene>
<organism evidence="2 3">
    <name type="scientific">Stemphylium lycopersici</name>
    <name type="common">Tomato gray leaf spot disease fungus</name>
    <name type="synonym">Thyrospora lycopersici</name>
    <dbReference type="NCBI Taxonomy" id="183478"/>
    <lineage>
        <taxon>Eukaryota</taxon>
        <taxon>Fungi</taxon>
        <taxon>Dikarya</taxon>
        <taxon>Ascomycota</taxon>
        <taxon>Pezizomycotina</taxon>
        <taxon>Dothideomycetes</taxon>
        <taxon>Pleosporomycetidae</taxon>
        <taxon>Pleosporales</taxon>
        <taxon>Pleosporineae</taxon>
        <taxon>Pleosporaceae</taxon>
        <taxon>Stemphylium</taxon>
    </lineage>
</organism>
<comment type="caution">
    <text evidence="2">The sequence shown here is derived from an EMBL/GenBank/DDBJ whole genome shotgun (WGS) entry which is preliminary data.</text>
</comment>
<keyword evidence="3" id="KW-1185">Reference proteome</keyword>
<feature type="chain" id="PRO_5016569241" evidence="1">
    <location>
        <begin position="21"/>
        <end position="101"/>
    </location>
</feature>
<accession>A0A364MZP0</accession>
<name>A0A364MZP0_STELY</name>
<dbReference type="AlphaFoldDB" id="A0A364MZP0"/>
<dbReference type="Proteomes" id="UP000249619">
    <property type="component" value="Unassembled WGS sequence"/>
</dbReference>
<evidence type="ECO:0000313" key="3">
    <source>
        <dbReference type="Proteomes" id="UP000249619"/>
    </source>
</evidence>
<evidence type="ECO:0000256" key="1">
    <source>
        <dbReference type="SAM" id="SignalP"/>
    </source>
</evidence>